<dbReference type="PANTHER" id="PTHR10353">
    <property type="entry name" value="GLYCOSYL HYDROLASE"/>
    <property type="match status" value="1"/>
</dbReference>
<dbReference type="InterPro" id="IPR001360">
    <property type="entry name" value="Glyco_hydro_1"/>
</dbReference>
<dbReference type="OrthoDB" id="9765195at2"/>
<dbReference type="GO" id="GO:0016052">
    <property type="term" value="P:carbohydrate catabolic process"/>
    <property type="evidence" value="ECO:0007669"/>
    <property type="project" value="TreeGrafter"/>
</dbReference>
<dbReference type="InterPro" id="IPR017853">
    <property type="entry name" value="GH"/>
</dbReference>
<accession>A0A1B1AHC9</accession>
<dbReference type="EMBL" id="CP013244">
    <property type="protein sequence ID" value="ANP45964.1"/>
    <property type="molecule type" value="Genomic_DNA"/>
</dbReference>
<evidence type="ECO:0000256" key="3">
    <source>
        <dbReference type="ARBA" id="ARBA00023295"/>
    </source>
</evidence>
<gene>
    <name evidence="5" type="ORF">ATE48_08550</name>
</gene>
<dbReference type="Gene3D" id="3.20.20.80">
    <property type="entry name" value="Glycosidases"/>
    <property type="match status" value="1"/>
</dbReference>
<evidence type="ECO:0000313" key="6">
    <source>
        <dbReference type="Proteomes" id="UP000092498"/>
    </source>
</evidence>
<dbReference type="GO" id="GO:0005829">
    <property type="term" value="C:cytosol"/>
    <property type="evidence" value="ECO:0007669"/>
    <property type="project" value="TreeGrafter"/>
</dbReference>
<proteinExistence type="inferred from homology"/>
<evidence type="ECO:0000313" key="5">
    <source>
        <dbReference type="EMBL" id="ANP45964.1"/>
    </source>
</evidence>
<evidence type="ECO:0008006" key="7">
    <source>
        <dbReference type="Google" id="ProtNLM"/>
    </source>
</evidence>
<keyword evidence="6" id="KW-1185">Reference proteome</keyword>
<comment type="similarity">
    <text evidence="1 4">Belongs to the glycosyl hydrolase 1 family.</text>
</comment>
<evidence type="ECO:0000256" key="1">
    <source>
        <dbReference type="ARBA" id="ARBA00010838"/>
    </source>
</evidence>
<reference evidence="5 6" key="1">
    <citation type="submission" date="2015-11" db="EMBL/GenBank/DDBJ databases">
        <title>Whole-Genome Sequence of Candidatus Oderbacter manganicum from the National Park Lower Oder Valley, Germany.</title>
        <authorList>
            <person name="Braun B."/>
            <person name="Liere K."/>
            <person name="Szewzyk U."/>
        </authorList>
    </citation>
    <scope>NUCLEOTIDE SEQUENCE [LARGE SCALE GENOMIC DNA]</scope>
    <source>
        <strain evidence="5 6">OTSz_A_272</strain>
    </source>
</reference>
<keyword evidence="3" id="KW-0326">Glycosidase</keyword>
<dbReference type="STRING" id="1759059.ATE48_08550"/>
<dbReference type="AlphaFoldDB" id="A0A1B1AHC9"/>
<dbReference type="Pfam" id="PF00232">
    <property type="entry name" value="Glyco_hydro_1"/>
    <property type="match status" value="2"/>
</dbReference>
<protein>
    <recommendedName>
        <fullName evidence="7">Beta-glucosidase</fullName>
    </recommendedName>
</protein>
<dbReference type="InterPro" id="IPR033132">
    <property type="entry name" value="GH_1_N_CS"/>
</dbReference>
<dbReference type="RefSeq" id="WP_066770143.1">
    <property type="nucleotide sequence ID" value="NZ_CP013244.1"/>
</dbReference>
<evidence type="ECO:0000256" key="2">
    <source>
        <dbReference type="ARBA" id="ARBA00022801"/>
    </source>
</evidence>
<sequence>MMFPSGFVWGAATAAHQVEGGNSNSDCWALEYAKPSFFIEPSADACDHAARYGDDLAILAGLGLNAYRFSIEWARVEPEEGAFSQVALDHYKRVIDACWSRNIQPVATFHHFTNPRWVARDGGWLDERFPDRFARYCEVTAGAFGDQLAYACTINEINLPDSLFELMARVKAKYPDRVAAGEGALGAVIESFFLFSGVEGYTARAIRAHELARDAVKAAAPHVPVGMTMSIQECEAEPGGEAAVAAYKRRVYAPYYESAKRDDFLGVQTYTRMRFGADGKATRRPPPEVELTQMGYEYRPQALGAACRDAWAATGTPIIVTESGIATQDDSRRRAFIRSALESVSVAMADGVDIRGYVYWTLLDNFEWMSGYAPTFGLVGVDRRTMARAIKPSAVMIGEFARANSLVQNASGADEVLSAGAAVGVSDR</sequence>
<name>A0A1B1AHC9_9PROT</name>
<evidence type="ECO:0000256" key="4">
    <source>
        <dbReference type="RuleBase" id="RU003690"/>
    </source>
</evidence>
<dbReference type="PANTHER" id="PTHR10353:SF36">
    <property type="entry name" value="LP05116P"/>
    <property type="match status" value="1"/>
</dbReference>
<dbReference type="Proteomes" id="UP000092498">
    <property type="component" value="Chromosome"/>
</dbReference>
<dbReference type="KEGG" id="cbot:ATE48_08550"/>
<dbReference type="PROSITE" id="PS00653">
    <property type="entry name" value="GLYCOSYL_HYDROL_F1_2"/>
    <property type="match status" value="1"/>
</dbReference>
<dbReference type="InParanoid" id="A0A1B1AHC9"/>
<dbReference type="PRINTS" id="PR00131">
    <property type="entry name" value="GLHYDRLASE1"/>
</dbReference>
<dbReference type="FunCoup" id="A0A1B1AHC9">
    <property type="interactions" value="389"/>
</dbReference>
<keyword evidence="2" id="KW-0378">Hydrolase</keyword>
<dbReference type="SUPFAM" id="SSF51445">
    <property type="entry name" value="(Trans)glycosidases"/>
    <property type="match status" value="1"/>
</dbReference>
<dbReference type="GO" id="GO:0008422">
    <property type="term" value="F:beta-glucosidase activity"/>
    <property type="evidence" value="ECO:0007669"/>
    <property type="project" value="TreeGrafter"/>
</dbReference>
<organism evidence="5 6">
    <name type="scientific">Candidatus Viadribacter manganicus</name>
    <dbReference type="NCBI Taxonomy" id="1759059"/>
    <lineage>
        <taxon>Bacteria</taxon>
        <taxon>Pseudomonadati</taxon>
        <taxon>Pseudomonadota</taxon>
        <taxon>Alphaproteobacteria</taxon>
        <taxon>Hyphomonadales</taxon>
        <taxon>Hyphomonadaceae</taxon>
        <taxon>Candidatus Viadribacter</taxon>
    </lineage>
</organism>